<feature type="transmembrane region" description="Helical" evidence="1">
    <location>
        <begin position="7"/>
        <end position="24"/>
    </location>
</feature>
<sequence length="193" mass="21347">MRSNINVWVEGTIIAALSILLSFLPTGMGTTFTVSLGQIPMIVYALRRGTKPALFAGIIWGFLHFPLGQVVYLSIAQVLIEYIVAYPFAGLAGLFAARLHRAFDRKNDGQARVAIVSACLVGTFARFFWHFVAGYIFWGQYAMWGLSPVIYSLVINGTSALLTTFAAIVILLILEKVFPRLFTPKDQMSVSNY</sequence>
<keyword evidence="3" id="KW-1185">Reference proteome</keyword>
<dbReference type="EMBL" id="JPVT01000006">
    <property type="protein sequence ID" value="KFN93210.1"/>
    <property type="molecule type" value="Genomic_DNA"/>
</dbReference>
<organism evidence="2 3">
    <name type="scientific">Tetragenococcus muriaticus 3MR10-3</name>
    <dbReference type="NCBI Taxonomy" id="1302648"/>
    <lineage>
        <taxon>Bacteria</taxon>
        <taxon>Bacillati</taxon>
        <taxon>Bacillota</taxon>
        <taxon>Bacilli</taxon>
        <taxon>Lactobacillales</taxon>
        <taxon>Enterococcaceae</taxon>
        <taxon>Tetragenococcus</taxon>
    </lineage>
</organism>
<keyword evidence="1" id="KW-0812">Transmembrane</keyword>
<gene>
    <name evidence="2" type="ORF">TMU3MR103_0037</name>
</gene>
<keyword evidence="1" id="KW-0472">Membrane</keyword>
<accession>A0A091C8U8</accession>
<evidence type="ECO:0000313" key="2">
    <source>
        <dbReference type="EMBL" id="KFN93210.1"/>
    </source>
</evidence>
<dbReference type="NCBIfam" id="TIGR02357">
    <property type="entry name" value="ECF_ThiT_YuaJ"/>
    <property type="match status" value="1"/>
</dbReference>
<dbReference type="AlphaFoldDB" id="A0A091C8U8"/>
<proteinExistence type="predicted"/>
<dbReference type="InterPro" id="IPR012651">
    <property type="entry name" value="Thia_Transptr_ThiT"/>
</dbReference>
<dbReference type="Pfam" id="PF09515">
    <property type="entry name" value="Thia_YuaJ"/>
    <property type="match status" value="1"/>
</dbReference>
<feature type="transmembrane region" description="Helical" evidence="1">
    <location>
        <begin position="150"/>
        <end position="174"/>
    </location>
</feature>
<evidence type="ECO:0000313" key="3">
    <source>
        <dbReference type="Proteomes" id="UP000029381"/>
    </source>
</evidence>
<feature type="transmembrane region" description="Helical" evidence="1">
    <location>
        <begin position="79"/>
        <end position="99"/>
    </location>
</feature>
<dbReference type="RefSeq" id="WP_038021641.1">
    <property type="nucleotide sequence ID" value="NZ_JPVT01000006.1"/>
</dbReference>
<dbReference type="Gene3D" id="1.10.1760.20">
    <property type="match status" value="1"/>
</dbReference>
<comment type="caution">
    <text evidence="2">The sequence shown here is derived from an EMBL/GenBank/DDBJ whole genome shotgun (WGS) entry which is preliminary data.</text>
</comment>
<dbReference type="PATRIC" id="fig|1302648.3.peg.37"/>
<feature type="transmembrane region" description="Helical" evidence="1">
    <location>
        <begin position="111"/>
        <end position="138"/>
    </location>
</feature>
<name>A0A091C8U8_9ENTE</name>
<protein>
    <submittedName>
        <fullName evidence="2">Substrate-specific component of a thiamin ECF transporter</fullName>
    </submittedName>
</protein>
<dbReference type="GO" id="GO:0015234">
    <property type="term" value="F:thiamine transmembrane transporter activity"/>
    <property type="evidence" value="ECO:0007669"/>
    <property type="project" value="InterPro"/>
</dbReference>
<keyword evidence="1" id="KW-1133">Transmembrane helix</keyword>
<reference evidence="2 3" key="1">
    <citation type="submission" date="2014-08" db="EMBL/GenBank/DDBJ databases">
        <title>Genome sequence of Tetragenococcus muriaticus.</title>
        <authorList>
            <person name="Chuea-nongthon C."/>
            <person name="Rodtong S."/>
            <person name="Yongsawatdigul J."/>
            <person name="Steele J.L."/>
            <person name="Liu X.-y."/>
            <person name="Speers J."/>
            <person name="Glasner J.D."/>
            <person name="Neeno-Eckwall E.C."/>
        </authorList>
    </citation>
    <scope>NUCLEOTIDE SEQUENCE [LARGE SCALE GENOMIC DNA]</scope>
    <source>
        <strain evidence="2 3">3MR10-3</strain>
    </source>
</reference>
<dbReference type="Proteomes" id="UP000029381">
    <property type="component" value="Unassembled WGS sequence"/>
</dbReference>
<dbReference type="GO" id="GO:0005886">
    <property type="term" value="C:plasma membrane"/>
    <property type="evidence" value="ECO:0007669"/>
    <property type="project" value="InterPro"/>
</dbReference>
<evidence type="ECO:0000256" key="1">
    <source>
        <dbReference type="SAM" id="Phobius"/>
    </source>
</evidence>